<dbReference type="InterPro" id="IPR000014">
    <property type="entry name" value="PAS"/>
</dbReference>
<organism evidence="9 10">
    <name type="scientific">Anaerovorax odorimutans</name>
    <dbReference type="NCBI Taxonomy" id="109327"/>
    <lineage>
        <taxon>Bacteria</taxon>
        <taxon>Bacillati</taxon>
        <taxon>Bacillota</taxon>
        <taxon>Clostridia</taxon>
        <taxon>Peptostreptococcales</taxon>
        <taxon>Anaerovoracaceae</taxon>
        <taxon>Anaerovorax</taxon>
    </lineage>
</organism>
<dbReference type="PANTHER" id="PTHR32071">
    <property type="entry name" value="TRANSCRIPTIONAL REGULATORY PROTEIN"/>
    <property type="match status" value="1"/>
</dbReference>
<evidence type="ECO:0000256" key="6">
    <source>
        <dbReference type="SAM" id="Coils"/>
    </source>
</evidence>
<dbReference type="SUPFAM" id="SSF55785">
    <property type="entry name" value="PYP-like sensor domain (PAS domain)"/>
    <property type="match status" value="1"/>
</dbReference>
<dbReference type="SUPFAM" id="SSF46689">
    <property type="entry name" value="Homeodomain-like"/>
    <property type="match status" value="1"/>
</dbReference>
<dbReference type="InterPro" id="IPR025944">
    <property type="entry name" value="Sigma_54_int_dom_CS"/>
</dbReference>
<dbReference type="SUPFAM" id="SSF52540">
    <property type="entry name" value="P-loop containing nucleoside triphosphate hydrolases"/>
    <property type="match status" value="1"/>
</dbReference>
<dbReference type="SMART" id="SM00091">
    <property type="entry name" value="PAS"/>
    <property type="match status" value="1"/>
</dbReference>
<proteinExistence type="predicted"/>
<keyword evidence="6" id="KW-0175">Coiled coil</keyword>
<reference evidence="9 10" key="1">
    <citation type="submission" date="2022-06" db="EMBL/GenBank/DDBJ databases">
        <title>Isolation of gut microbiota from human fecal samples.</title>
        <authorList>
            <person name="Pamer E.G."/>
            <person name="Barat B."/>
            <person name="Waligurski E."/>
            <person name="Medina S."/>
            <person name="Paddock L."/>
            <person name="Mostad J."/>
        </authorList>
    </citation>
    <scope>NUCLEOTIDE SEQUENCE [LARGE SCALE GENOMIC DNA]</scope>
    <source>
        <strain evidence="9 10">SL.3.17</strain>
    </source>
</reference>
<dbReference type="InterPro" id="IPR002078">
    <property type="entry name" value="Sigma_54_int"/>
</dbReference>
<feature type="domain" description="PAS" evidence="8">
    <location>
        <begin position="7"/>
        <end position="52"/>
    </location>
</feature>
<name>A0ABT1RP18_9FIRM</name>
<evidence type="ECO:0000256" key="4">
    <source>
        <dbReference type="ARBA" id="ARBA00023125"/>
    </source>
</evidence>
<dbReference type="Proteomes" id="UP001524502">
    <property type="component" value="Unassembled WGS sequence"/>
</dbReference>
<dbReference type="PROSITE" id="PS00688">
    <property type="entry name" value="SIGMA54_INTERACT_3"/>
    <property type="match status" value="1"/>
</dbReference>
<evidence type="ECO:0000256" key="5">
    <source>
        <dbReference type="ARBA" id="ARBA00023163"/>
    </source>
</evidence>
<dbReference type="RefSeq" id="WP_256132107.1">
    <property type="nucleotide sequence ID" value="NZ_JANFXK010000009.1"/>
</dbReference>
<dbReference type="EMBL" id="JANFXK010000009">
    <property type="protein sequence ID" value="MCQ4636916.1"/>
    <property type="molecule type" value="Genomic_DNA"/>
</dbReference>
<accession>A0ABT1RP18</accession>
<dbReference type="InterPro" id="IPR058031">
    <property type="entry name" value="AAA_lid_NorR"/>
</dbReference>
<protein>
    <submittedName>
        <fullName evidence="9">Sigma 54-interacting transcriptional regulator</fullName>
    </submittedName>
</protein>
<feature type="coiled-coil region" evidence="6">
    <location>
        <begin position="115"/>
        <end position="149"/>
    </location>
</feature>
<dbReference type="PROSITE" id="PS00676">
    <property type="entry name" value="SIGMA54_INTERACT_2"/>
    <property type="match status" value="1"/>
</dbReference>
<dbReference type="Pfam" id="PF25601">
    <property type="entry name" value="AAA_lid_14"/>
    <property type="match status" value="1"/>
</dbReference>
<evidence type="ECO:0000259" key="8">
    <source>
        <dbReference type="PROSITE" id="PS50112"/>
    </source>
</evidence>
<dbReference type="PROSITE" id="PS50045">
    <property type="entry name" value="SIGMA54_INTERACT_4"/>
    <property type="match status" value="1"/>
</dbReference>
<sequence>MEGLSWISDEWIKFFEVSYDGIIIADGEGRIVYINPASERLEEVDKEYIVGRLASELEEEGIYEVSVTVKTLRERKPVSLMQYKGGKQLVITGIPIFEDDEIKWVYINERDVTELNKIKRDSEEVKAIAEKYKRQLEELQVREDEKSEMVTGSKVMEKTVSLLARIAPTDILVLLEGESGTGKDVHARWIHRHSLRKDKPFVKIDCGTLSETLLESELFGYTKGAFTGASNSGKKGLVEVADGGTLFLDEIGEMPLGLQVKLLRLIQDKVFIPVGSVEEKTVDIRIIAATNRNLKDMIRQGTFRQDLYYRLNVMPVRLPPLRERKEDIFYFIEFFMEKFNKKYGFHKTILNRAISRLCDYSWPGNIRELSNVMERLIVVVPRAAIDASDVETVLGREYRKGQGEDDFSRQTYDEAFEEFERYYLKGMIGVSSSNYELAEKTGLSASTLKRKLKKYKLRLRDRAKTEPKDQN</sequence>
<dbReference type="InterPro" id="IPR009057">
    <property type="entry name" value="Homeodomain-like_sf"/>
</dbReference>
<dbReference type="Gene3D" id="1.10.10.60">
    <property type="entry name" value="Homeodomain-like"/>
    <property type="match status" value="1"/>
</dbReference>
<evidence type="ECO:0000259" key="7">
    <source>
        <dbReference type="PROSITE" id="PS50045"/>
    </source>
</evidence>
<feature type="domain" description="Sigma-54 factor interaction" evidence="7">
    <location>
        <begin position="149"/>
        <end position="378"/>
    </location>
</feature>
<dbReference type="CDD" id="cd00009">
    <property type="entry name" value="AAA"/>
    <property type="match status" value="1"/>
</dbReference>
<dbReference type="InterPro" id="IPR025943">
    <property type="entry name" value="Sigma_54_int_dom_ATP-bd_2"/>
</dbReference>
<keyword evidence="5" id="KW-0804">Transcription</keyword>
<evidence type="ECO:0000313" key="9">
    <source>
        <dbReference type="EMBL" id="MCQ4636916.1"/>
    </source>
</evidence>
<evidence type="ECO:0000313" key="10">
    <source>
        <dbReference type="Proteomes" id="UP001524502"/>
    </source>
</evidence>
<dbReference type="SMART" id="SM00382">
    <property type="entry name" value="AAA"/>
    <property type="match status" value="1"/>
</dbReference>
<gene>
    <name evidence="9" type="ORF">NE619_09250</name>
</gene>
<keyword evidence="3" id="KW-0805">Transcription regulation</keyword>
<dbReference type="Pfam" id="PF00158">
    <property type="entry name" value="Sigma54_activat"/>
    <property type="match status" value="1"/>
</dbReference>
<dbReference type="InterPro" id="IPR027417">
    <property type="entry name" value="P-loop_NTPase"/>
</dbReference>
<dbReference type="CDD" id="cd00130">
    <property type="entry name" value="PAS"/>
    <property type="match status" value="1"/>
</dbReference>
<dbReference type="InterPro" id="IPR035965">
    <property type="entry name" value="PAS-like_dom_sf"/>
</dbReference>
<evidence type="ECO:0000256" key="3">
    <source>
        <dbReference type="ARBA" id="ARBA00023015"/>
    </source>
</evidence>
<keyword evidence="4" id="KW-0238">DNA-binding</keyword>
<evidence type="ECO:0000256" key="1">
    <source>
        <dbReference type="ARBA" id="ARBA00022741"/>
    </source>
</evidence>
<dbReference type="PROSITE" id="PS50112">
    <property type="entry name" value="PAS"/>
    <property type="match status" value="1"/>
</dbReference>
<dbReference type="Gene3D" id="1.10.8.60">
    <property type="match status" value="1"/>
</dbReference>
<comment type="caution">
    <text evidence="9">The sequence shown here is derived from an EMBL/GenBank/DDBJ whole genome shotgun (WGS) entry which is preliminary data.</text>
</comment>
<dbReference type="PANTHER" id="PTHR32071:SF119">
    <property type="entry name" value="SIGMA L-DEPENDENT TRANSCRIPTIONAL REGULATOR YPLP-RELATED"/>
    <property type="match status" value="1"/>
</dbReference>
<keyword evidence="10" id="KW-1185">Reference proteome</keyword>
<dbReference type="InterPro" id="IPR003593">
    <property type="entry name" value="AAA+_ATPase"/>
</dbReference>
<dbReference type="Gene3D" id="3.30.450.20">
    <property type="entry name" value="PAS domain"/>
    <property type="match status" value="1"/>
</dbReference>
<keyword evidence="1" id="KW-0547">Nucleotide-binding</keyword>
<dbReference type="Gene3D" id="3.40.50.300">
    <property type="entry name" value="P-loop containing nucleotide triphosphate hydrolases"/>
    <property type="match status" value="1"/>
</dbReference>
<keyword evidence="2" id="KW-0067">ATP-binding</keyword>
<dbReference type="Pfam" id="PF13426">
    <property type="entry name" value="PAS_9"/>
    <property type="match status" value="1"/>
</dbReference>
<evidence type="ECO:0000256" key="2">
    <source>
        <dbReference type="ARBA" id="ARBA00022840"/>
    </source>
</evidence>